<protein>
    <recommendedName>
        <fullName evidence="3">Enamine deaminase RidA</fullName>
    </recommendedName>
</protein>
<comment type="caution">
    <text evidence="1">The sequence shown here is derived from an EMBL/GenBank/DDBJ whole genome shotgun (WGS) entry which is preliminary data.</text>
</comment>
<proteinExistence type="predicted"/>
<dbReference type="PANTHER" id="PTHR43857:SF1">
    <property type="entry name" value="YJGH FAMILY PROTEIN"/>
    <property type="match status" value="1"/>
</dbReference>
<dbReference type="Proteomes" id="UP000321245">
    <property type="component" value="Unassembled WGS sequence"/>
</dbReference>
<dbReference type="OrthoDB" id="9795206at2"/>
<keyword evidence="2" id="KW-1185">Reference proteome</keyword>
<dbReference type="PANTHER" id="PTHR43857">
    <property type="entry name" value="BLR7761 PROTEIN"/>
    <property type="match status" value="1"/>
</dbReference>
<name>A0A511NK41_9FLAO</name>
<accession>A0A511NK41</accession>
<dbReference type="InterPro" id="IPR006175">
    <property type="entry name" value="YjgF/YER057c/UK114"/>
</dbReference>
<dbReference type="AlphaFoldDB" id="A0A511NK41"/>
<reference evidence="1 2" key="1">
    <citation type="submission" date="2019-07" db="EMBL/GenBank/DDBJ databases">
        <title>Whole genome shotgun sequence of Empedobacter brevis NBRC 14943.</title>
        <authorList>
            <person name="Hosoyama A."/>
            <person name="Uohara A."/>
            <person name="Ohji S."/>
            <person name="Ichikawa N."/>
        </authorList>
    </citation>
    <scope>NUCLEOTIDE SEQUENCE [LARGE SCALE GENOMIC DNA]</scope>
    <source>
        <strain evidence="1 2">NBRC 14943</strain>
    </source>
</reference>
<dbReference type="EMBL" id="BJXC01000025">
    <property type="protein sequence ID" value="GEM53175.1"/>
    <property type="molecule type" value="Genomic_DNA"/>
</dbReference>
<dbReference type="InterPro" id="IPR035959">
    <property type="entry name" value="RutC-like_sf"/>
</dbReference>
<evidence type="ECO:0000313" key="1">
    <source>
        <dbReference type="EMBL" id="GEM53175.1"/>
    </source>
</evidence>
<evidence type="ECO:0008006" key="3">
    <source>
        <dbReference type="Google" id="ProtNLM"/>
    </source>
</evidence>
<dbReference type="STRING" id="1218108.GCA_000382425_02619"/>
<dbReference type="SUPFAM" id="SSF55298">
    <property type="entry name" value="YjgF-like"/>
    <property type="match status" value="1"/>
</dbReference>
<gene>
    <name evidence="1" type="ORF">EB1_29650</name>
</gene>
<dbReference type="Gene3D" id="3.30.1330.40">
    <property type="entry name" value="RutC-like"/>
    <property type="match status" value="1"/>
</dbReference>
<dbReference type="Pfam" id="PF01042">
    <property type="entry name" value="Ribonuc_L-PSP"/>
    <property type="match status" value="1"/>
</dbReference>
<dbReference type="GeneID" id="84650726"/>
<organism evidence="1 2">
    <name type="scientific">Empedobacter brevis NBRC 14943 = ATCC 43319</name>
    <dbReference type="NCBI Taxonomy" id="1218108"/>
    <lineage>
        <taxon>Bacteria</taxon>
        <taxon>Pseudomonadati</taxon>
        <taxon>Bacteroidota</taxon>
        <taxon>Flavobacteriia</taxon>
        <taxon>Flavobacteriales</taxon>
        <taxon>Weeksellaceae</taxon>
        <taxon>Empedobacter</taxon>
    </lineage>
</organism>
<sequence length="139" mass="16051">MNIENVQKITRLNPENIPSPVGNYSHITVIPKNSNLFTFSGQIGIDNQGGIPQAINDQVYYTFINIERLLKHQHLTPDNVIKVNIWATEEIDWDFLDKKWEELFGRIYPSMTVAYVKGLGLKELKIEIEIWAAQPEEIK</sequence>
<dbReference type="RefSeq" id="WP_019976094.1">
    <property type="nucleotide sequence ID" value="NZ_BJXC01000025.1"/>
</dbReference>
<evidence type="ECO:0000313" key="2">
    <source>
        <dbReference type="Proteomes" id="UP000321245"/>
    </source>
</evidence>